<proteinExistence type="predicted"/>
<dbReference type="GO" id="GO:0005634">
    <property type="term" value="C:nucleus"/>
    <property type="evidence" value="ECO:0007669"/>
    <property type="project" value="TreeGrafter"/>
</dbReference>
<organism evidence="3">
    <name type="scientific">Castor canadensis</name>
    <name type="common">American beaver</name>
    <dbReference type="NCBI Taxonomy" id="51338"/>
    <lineage>
        <taxon>Eukaryota</taxon>
        <taxon>Metazoa</taxon>
        <taxon>Chordata</taxon>
        <taxon>Craniata</taxon>
        <taxon>Vertebrata</taxon>
        <taxon>Euteleostomi</taxon>
        <taxon>Mammalia</taxon>
        <taxon>Eutheria</taxon>
        <taxon>Euarchontoglires</taxon>
        <taxon>Glires</taxon>
        <taxon>Rodentia</taxon>
        <taxon>Castorimorpha</taxon>
        <taxon>Castoridae</taxon>
        <taxon>Castor</taxon>
    </lineage>
</organism>
<feature type="region of interest" description="Disordered" evidence="1">
    <location>
        <begin position="1"/>
        <end position="42"/>
    </location>
</feature>
<dbReference type="InterPro" id="IPR026124">
    <property type="entry name" value="Sperm-assoc_Ag8"/>
</dbReference>
<dbReference type="GeneID" id="109693376"/>
<dbReference type="AlphaFoldDB" id="A0A8B7VF13"/>
<dbReference type="CTD" id="26206"/>
<dbReference type="PANTHER" id="PTHR15510">
    <property type="entry name" value="SPERM-ASSOCIATED ANTIGEN 8"/>
    <property type="match status" value="1"/>
</dbReference>
<feature type="compositionally biased region" description="Low complexity" evidence="1">
    <location>
        <begin position="108"/>
        <end position="123"/>
    </location>
</feature>
<accession>A0A8B7VF13</accession>
<feature type="compositionally biased region" description="Gly residues" evidence="1">
    <location>
        <begin position="150"/>
        <end position="180"/>
    </location>
</feature>
<reference evidence="3" key="1">
    <citation type="submission" date="2025-08" db="UniProtKB">
        <authorList>
            <consortium name="RefSeq"/>
        </authorList>
    </citation>
    <scope>IDENTIFICATION</scope>
    <source>
        <tissue evidence="3">Leukocyte</tissue>
    </source>
</reference>
<feature type="region of interest" description="Disordered" evidence="1">
    <location>
        <begin position="105"/>
        <end position="190"/>
    </location>
</feature>
<protein>
    <submittedName>
        <fullName evidence="3">Sperm-associated antigen 8</fullName>
    </submittedName>
</protein>
<evidence type="ECO:0000256" key="1">
    <source>
        <dbReference type="SAM" id="MobiDB-lite"/>
    </source>
</evidence>
<feature type="compositionally biased region" description="Low complexity" evidence="1">
    <location>
        <begin position="32"/>
        <end position="42"/>
    </location>
</feature>
<dbReference type="GO" id="GO:0005737">
    <property type="term" value="C:cytoplasm"/>
    <property type="evidence" value="ECO:0007669"/>
    <property type="project" value="TreeGrafter"/>
</dbReference>
<dbReference type="GO" id="GO:0045944">
    <property type="term" value="P:positive regulation of transcription by RNA polymerase II"/>
    <property type="evidence" value="ECO:0007669"/>
    <property type="project" value="TreeGrafter"/>
</dbReference>
<dbReference type="KEGG" id="ccan:109693376"/>
<dbReference type="Pfam" id="PF22584">
    <property type="entry name" value="CFAP143"/>
    <property type="match status" value="1"/>
</dbReference>
<name>A0A8B7VF13_CASCN</name>
<dbReference type="GO" id="GO:0008017">
    <property type="term" value="F:microtubule binding"/>
    <property type="evidence" value="ECO:0007669"/>
    <property type="project" value="InterPro"/>
</dbReference>
<dbReference type="RefSeq" id="XP_020030248.1">
    <property type="nucleotide sequence ID" value="XM_020174659.2"/>
</dbReference>
<dbReference type="Proteomes" id="UP001732720">
    <property type="component" value="Chromosome 13"/>
</dbReference>
<sequence length="403" mass="43111">METNESSEGSRSCSLDVQPSSEGLGTTSQPFSSSGGSAGSAAAAASTARAAALYTKIPVPYSEFTEPSSDSLLGTAYPRSHHIGHGSLGLEPFYVSCVGGDPCTTTDHSSSAGPVTGSSPGVGPYSGPGHGSVPHAGSGTGRGSVPCRGSGLGHASGTGHGSVLGSGPGLASGTDPGSGPGPGPELSFSTSQRLKNLKPDMHPNYTSWCHHCYSEPQKQPRWEFLQISEPGTRGIWKPPEVEGKSKFLHETLPRGQCLLYNWEEERATNHLDQVPKSQDGSESFFFRHGHQGLLTVHLQSPMPSSTTQKDSYQPPRNLCRPLRGKREAILEMLLHNQICKEVLEEQEPTRKLFEVESVTHHDYQVELVQAGPPAPTKPHDYRQEQPETFWKQNAPQLLVCEGN</sequence>
<dbReference type="OrthoDB" id="2120499at2759"/>
<dbReference type="PANTHER" id="PTHR15510:SF5">
    <property type="entry name" value="SPERM-ASSOCIATED ANTIGEN 8"/>
    <property type="match status" value="1"/>
</dbReference>
<evidence type="ECO:0000313" key="3">
    <source>
        <dbReference type="RefSeq" id="XP_020030248.1"/>
    </source>
</evidence>
<gene>
    <name evidence="3" type="primary">Spag8</name>
</gene>
<feature type="compositionally biased region" description="Polar residues" evidence="1">
    <location>
        <begin position="1"/>
        <end position="31"/>
    </location>
</feature>
<dbReference type="RefSeq" id="XP_020030248.1">
    <property type="nucleotide sequence ID" value="XM_020174659.1"/>
</dbReference>
<evidence type="ECO:0000313" key="2">
    <source>
        <dbReference type="Proteomes" id="UP001732720"/>
    </source>
</evidence>
<keyword evidence="2" id="KW-1185">Reference proteome</keyword>